<accession>A0AA38C521</accession>
<name>A0AA38C521_TAXCH</name>
<dbReference type="Proteomes" id="UP000824469">
    <property type="component" value="Unassembled WGS sequence"/>
</dbReference>
<dbReference type="AlphaFoldDB" id="A0AA38C521"/>
<feature type="non-terminal residue" evidence="1">
    <location>
        <position position="1"/>
    </location>
</feature>
<reference evidence="1 2" key="1">
    <citation type="journal article" date="2021" name="Nat. Plants">
        <title>The Taxus genome provides insights into paclitaxel biosynthesis.</title>
        <authorList>
            <person name="Xiong X."/>
            <person name="Gou J."/>
            <person name="Liao Q."/>
            <person name="Li Y."/>
            <person name="Zhou Q."/>
            <person name="Bi G."/>
            <person name="Li C."/>
            <person name="Du R."/>
            <person name="Wang X."/>
            <person name="Sun T."/>
            <person name="Guo L."/>
            <person name="Liang H."/>
            <person name="Lu P."/>
            <person name="Wu Y."/>
            <person name="Zhang Z."/>
            <person name="Ro D.K."/>
            <person name="Shang Y."/>
            <person name="Huang S."/>
            <person name="Yan J."/>
        </authorList>
    </citation>
    <scope>NUCLEOTIDE SEQUENCE [LARGE SCALE GENOMIC DNA]</scope>
    <source>
        <strain evidence="1">Ta-2019</strain>
    </source>
</reference>
<sequence>GSVVGMWVDGINDVSEVNMEVELMDLEANGLVVEVVAAVGMEDVCAVEVATVL</sequence>
<evidence type="ECO:0000313" key="1">
    <source>
        <dbReference type="EMBL" id="KAH9290299.1"/>
    </source>
</evidence>
<feature type="non-terminal residue" evidence="1">
    <location>
        <position position="53"/>
    </location>
</feature>
<dbReference type="EMBL" id="JAHRHJ020003813">
    <property type="protein sequence ID" value="KAH9290299.1"/>
    <property type="molecule type" value="Genomic_DNA"/>
</dbReference>
<evidence type="ECO:0000313" key="2">
    <source>
        <dbReference type="Proteomes" id="UP000824469"/>
    </source>
</evidence>
<proteinExistence type="predicted"/>
<keyword evidence="2" id="KW-1185">Reference proteome</keyword>
<comment type="caution">
    <text evidence="1">The sequence shown here is derived from an EMBL/GenBank/DDBJ whole genome shotgun (WGS) entry which is preliminary data.</text>
</comment>
<organism evidence="1 2">
    <name type="scientific">Taxus chinensis</name>
    <name type="common">Chinese yew</name>
    <name type="synonym">Taxus wallichiana var. chinensis</name>
    <dbReference type="NCBI Taxonomy" id="29808"/>
    <lineage>
        <taxon>Eukaryota</taxon>
        <taxon>Viridiplantae</taxon>
        <taxon>Streptophyta</taxon>
        <taxon>Embryophyta</taxon>
        <taxon>Tracheophyta</taxon>
        <taxon>Spermatophyta</taxon>
        <taxon>Pinopsida</taxon>
        <taxon>Pinidae</taxon>
        <taxon>Conifers II</taxon>
        <taxon>Cupressales</taxon>
        <taxon>Taxaceae</taxon>
        <taxon>Taxus</taxon>
    </lineage>
</organism>
<gene>
    <name evidence="1" type="ORF">KI387_034416</name>
</gene>
<protein>
    <submittedName>
        <fullName evidence="1">Uncharacterized protein</fullName>
    </submittedName>
</protein>